<feature type="region of interest" description="Disordered" evidence="8">
    <location>
        <begin position="272"/>
        <end position="357"/>
    </location>
</feature>
<protein>
    <recommendedName>
        <fullName evidence="1">non-specific serine/threonine protein kinase</fullName>
        <ecNumber evidence="1">2.7.11.1</ecNumber>
    </recommendedName>
</protein>
<dbReference type="OrthoDB" id="3679634at2"/>
<evidence type="ECO:0000256" key="6">
    <source>
        <dbReference type="ARBA" id="ARBA00022840"/>
    </source>
</evidence>
<keyword evidence="3" id="KW-0808">Transferase</keyword>
<feature type="compositionally biased region" description="Pro residues" evidence="8">
    <location>
        <begin position="308"/>
        <end position="344"/>
    </location>
</feature>
<dbReference type="EC" id="2.7.11.1" evidence="1"/>
<dbReference type="GO" id="GO:0004674">
    <property type="term" value="F:protein serine/threonine kinase activity"/>
    <property type="evidence" value="ECO:0007669"/>
    <property type="project" value="UniProtKB-KW"/>
</dbReference>
<proteinExistence type="predicted"/>
<dbReference type="PROSITE" id="PS00108">
    <property type="entry name" value="PROTEIN_KINASE_ST"/>
    <property type="match status" value="1"/>
</dbReference>
<feature type="compositionally biased region" description="Low complexity" evidence="8">
    <location>
        <begin position="533"/>
        <end position="542"/>
    </location>
</feature>
<evidence type="ECO:0000313" key="11">
    <source>
        <dbReference type="EMBL" id="SDQ47095.1"/>
    </source>
</evidence>
<dbReference type="EMBL" id="FNKK01000002">
    <property type="protein sequence ID" value="SDQ47095.1"/>
    <property type="molecule type" value="Genomic_DNA"/>
</dbReference>
<feature type="domain" description="Protein kinase" evidence="10">
    <location>
        <begin position="14"/>
        <end position="271"/>
    </location>
</feature>
<dbReference type="GO" id="GO:0005524">
    <property type="term" value="F:ATP binding"/>
    <property type="evidence" value="ECO:0007669"/>
    <property type="project" value="UniProtKB-UniRule"/>
</dbReference>
<evidence type="ECO:0000256" key="4">
    <source>
        <dbReference type="ARBA" id="ARBA00022741"/>
    </source>
</evidence>
<feature type="compositionally biased region" description="Low complexity" evidence="8">
    <location>
        <begin position="437"/>
        <end position="472"/>
    </location>
</feature>
<keyword evidence="5 11" id="KW-0418">Kinase</keyword>
<dbReference type="SMART" id="SM00220">
    <property type="entry name" value="S_TKc"/>
    <property type="match status" value="1"/>
</dbReference>
<evidence type="ECO:0000256" key="3">
    <source>
        <dbReference type="ARBA" id="ARBA00022679"/>
    </source>
</evidence>
<name>A0A1H1B575_9ACTN</name>
<evidence type="ECO:0000256" key="5">
    <source>
        <dbReference type="ARBA" id="ARBA00022777"/>
    </source>
</evidence>
<keyword evidence="9" id="KW-1133">Transmembrane helix</keyword>
<keyword evidence="4 7" id="KW-0547">Nucleotide-binding</keyword>
<dbReference type="Pfam" id="PF00069">
    <property type="entry name" value="Pkinase"/>
    <property type="match status" value="1"/>
</dbReference>
<keyword evidence="9" id="KW-0472">Membrane</keyword>
<dbReference type="InterPro" id="IPR000719">
    <property type="entry name" value="Prot_kinase_dom"/>
</dbReference>
<evidence type="ECO:0000256" key="9">
    <source>
        <dbReference type="SAM" id="Phobius"/>
    </source>
</evidence>
<feature type="compositionally biased region" description="Pro residues" evidence="8">
    <location>
        <begin position="473"/>
        <end position="482"/>
    </location>
</feature>
<feature type="region of interest" description="Disordered" evidence="8">
    <location>
        <begin position="383"/>
        <end position="582"/>
    </location>
</feature>
<reference evidence="11 12" key="1">
    <citation type="submission" date="2016-10" db="EMBL/GenBank/DDBJ databases">
        <authorList>
            <person name="de Groot N.N."/>
        </authorList>
    </citation>
    <scope>NUCLEOTIDE SEQUENCE [LARGE SCALE GENOMIC DNA]</scope>
    <source>
        <strain evidence="11 12">DSM 43794</strain>
    </source>
</reference>
<evidence type="ECO:0000256" key="1">
    <source>
        <dbReference type="ARBA" id="ARBA00012513"/>
    </source>
</evidence>
<dbReference type="PROSITE" id="PS50011">
    <property type="entry name" value="PROTEIN_KINASE_DOM"/>
    <property type="match status" value="1"/>
</dbReference>
<dbReference type="InterPro" id="IPR008271">
    <property type="entry name" value="Ser/Thr_kinase_AS"/>
</dbReference>
<keyword evidence="6 7" id="KW-0067">ATP-binding</keyword>
<keyword evidence="9" id="KW-0812">Transmembrane</keyword>
<dbReference type="RefSeq" id="WP_093257808.1">
    <property type="nucleotide sequence ID" value="NZ_FNKK01000002.1"/>
</dbReference>
<dbReference type="PANTHER" id="PTHR43289">
    <property type="entry name" value="MITOGEN-ACTIVATED PROTEIN KINASE KINASE KINASE 20-RELATED"/>
    <property type="match status" value="1"/>
</dbReference>
<evidence type="ECO:0000256" key="7">
    <source>
        <dbReference type="PROSITE-ProRule" id="PRU10141"/>
    </source>
</evidence>
<evidence type="ECO:0000313" key="12">
    <source>
        <dbReference type="Proteomes" id="UP000217103"/>
    </source>
</evidence>
<gene>
    <name evidence="11" type="ORF">SAMN04489764_0805</name>
</gene>
<dbReference type="InterPro" id="IPR011009">
    <property type="entry name" value="Kinase-like_dom_sf"/>
</dbReference>
<dbReference type="SUPFAM" id="SSF56112">
    <property type="entry name" value="Protein kinase-like (PK-like)"/>
    <property type="match status" value="1"/>
</dbReference>
<organism evidence="11 12">
    <name type="scientific">Thermostaphylospora chromogena</name>
    <dbReference type="NCBI Taxonomy" id="35622"/>
    <lineage>
        <taxon>Bacteria</taxon>
        <taxon>Bacillati</taxon>
        <taxon>Actinomycetota</taxon>
        <taxon>Actinomycetes</taxon>
        <taxon>Streptosporangiales</taxon>
        <taxon>Thermomonosporaceae</taxon>
        <taxon>Thermostaphylospora</taxon>
    </lineage>
</organism>
<dbReference type="CDD" id="cd14014">
    <property type="entry name" value="STKc_PknB_like"/>
    <property type="match status" value="1"/>
</dbReference>
<dbReference type="Gene3D" id="1.10.510.10">
    <property type="entry name" value="Transferase(Phosphotransferase) domain 1"/>
    <property type="match status" value="1"/>
</dbReference>
<keyword evidence="12" id="KW-1185">Reference proteome</keyword>
<evidence type="ECO:0000256" key="2">
    <source>
        <dbReference type="ARBA" id="ARBA00022527"/>
    </source>
</evidence>
<dbReference type="PANTHER" id="PTHR43289:SF6">
    <property type="entry name" value="SERINE_THREONINE-PROTEIN KINASE NEKL-3"/>
    <property type="match status" value="1"/>
</dbReference>
<keyword evidence="2 11" id="KW-0723">Serine/threonine-protein kinase</keyword>
<sequence length="614" mass="63722">MPPEQQTRLLAGRYELITPIGRGTMGTVWRAQDRFLGREVAVKEILQKPGLSDDQYAELRERMIREGRTAARVNHPSVATVYDAIEDDGRPWIIMELVEGRSLEQVIEEEGPLPPRLVAELGAELLEALRAAHAQGILHRDVKPSNVLLTESGRVVLTDFGIAKAEGDATLTKTGMVIGSPGYTAPERARGEYSGPESDLWSLGATLYFAVEGRPAYERRTIAETLAALMTENADPPTQAGPLRGVLEAMLEKDYRERLPAARAAAMLRAIADTPSSDPAPDIALTDGDGRNPGDGGASAVPQHGAPPAHPGQTPPPAPQTVPPAPPAVQAPPAPQPSTPPAPSGSPAVTADPSHGVEVEQDAIGDGMFDPNRTVAIARPKNVLPPHLGRSAPAPQNTPAPGAASGWPASTPQNAPASGGWPTPPEGVYPARAGNDAPSQQPGPQQQDPRQQSPQQETQQAQAQWPGSAPAYPQNPPSPPPAQSWTPSDAPQAAAPESHPPFPASPGALGSGAGGTTPAEPHAGGIPFPPPQQQNSQSTSYPGIPVAGTPGTPDSGRPSGGTPGLGTELFAIAGPVPPKATQQDDARTRKLFFMVCGGTLAVAVLVILIVAAVT</sequence>
<feature type="transmembrane region" description="Helical" evidence="9">
    <location>
        <begin position="591"/>
        <end position="613"/>
    </location>
</feature>
<feature type="binding site" evidence="7">
    <location>
        <position position="43"/>
    </location>
    <ligand>
        <name>ATP</name>
        <dbReference type="ChEBI" id="CHEBI:30616"/>
    </ligand>
</feature>
<dbReference type="AlphaFoldDB" id="A0A1H1B575"/>
<dbReference type="InterPro" id="IPR017441">
    <property type="entry name" value="Protein_kinase_ATP_BS"/>
</dbReference>
<feature type="compositionally biased region" description="Low complexity" evidence="8">
    <location>
        <begin position="399"/>
        <end position="412"/>
    </location>
</feature>
<accession>A0A1H1B575</accession>
<evidence type="ECO:0000259" key="10">
    <source>
        <dbReference type="PROSITE" id="PS50011"/>
    </source>
</evidence>
<dbReference type="PROSITE" id="PS00107">
    <property type="entry name" value="PROTEIN_KINASE_ATP"/>
    <property type="match status" value="1"/>
</dbReference>
<dbReference type="Gene3D" id="3.30.200.20">
    <property type="entry name" value="Phosphorylase Kinase, domain 1"/>
    <property type="match status" value="1"/>
</dbReference>
<dbReference type="STRING" id="35622.SAMN04489764_0805"/>
<evidence type="ECO:0000256" key="8">
    <source>
        <dbReference type="SAM" id="MobiDB-lite"/>
    </source>
</evidence>
<dbReference type="Proteomes" id="UP000217103">
    <property type="component" value="Unassembled WGS sequence"/>
</dbReference>